<evidence type="ECO:0000313" key="2">
    <source>
        <dbReference type="Proteomes" id="UP000236737"/>
    </source>
</evidence>
<evidence type="ECO:0008006" key="3">
    <source>
        <dbReference type="Google" id="ProtNLM"/>
    </source>
</evidence>
<dbReference type="Proteomes" id="UP000236737">
    <property type="component" value="Unassembled WGS sequence"/>
</dbReference>
<name>A0A1H6AR00_9FLAO</name>
<reference evidence="2" key="1">
    <citation type="submission" date="2016-10" db="EMBL/GenBank/DDBJ databases">
        <authorList>
            <person name="Varghese N."/>
            <person name="Submissions S."/>
        </authorList>
    </citation>
    <scope>NUCLEOTIDE SEQUENCE [LARGE SCALE GENOMIC DNA]</scope>
    <source>
        <strain evidence="2">CGMCC 1.9230</strain>
    </source>
</reference>
<keyword evidence="2" id="KW-1185">Reference proteome</keyword>
<accession>A0A1H6AR00</accession>
<proteinExistence type="predicted"/>
<dbReference type="OrthoDB" id="9204584at2"/>
<gene>
    <name evidence="1" type="ORF">SAMN04488130_11919</name>
</gene>
<dbReference type="AlphaFoldDB" id="A0A1H6AR00"/>
<protein>
    <recommendedName>
        <fullName evidence="3">Glycosyl transferase family 2</fullName>
    </recommendedName>
</protein>
<dbReference type="RefSeq" id="WP_104000979.1">
    <property type="nucleotide sequence ID" value="NZ_FNVP01000019.1"/>
</dbReference>
<sequence length="303" mass="35516">MKLFLYLIQGRKKNVLKYSYLQNDHSDLIALTFDEAIEEKELRSIENIFFPRSTWAEGRNKQLALAKKIETKYLYYIFIDDDVEFIKGNFCVFEQKLLDNKPAIGVPLLTVIKNSNRYNKKLAIQHPIALDAQVQAFHYKVIDESIVMPLETKFDKLSWWYSCEINHFLILSFYKDFVMQFNDIVVDNIGHYWNVETNVSNDANSSYLGGISAAGLEQIRSFIEEKYGKQPKLKNSLFHDSKYPKSNYDSKDEIHQFIHNLNKGKIKKCIKLIMVYMKSLLNRYPNSLIINEKNVKSFDSTTI</sequence>
<evidence type="ECO:0000313" key="1">
    <source>
        <dbReference type="EMBL" id="SEG51128.1"/>
    </source>
</evidence>
<dbReference type="EMBL" id="FNVP01000019">
    <property type="protein sequence ID" value="SEG51128.1"/>
    <property type="molecule type" value="Genomic_DNA"/>
</dbReference>
<organism evidence="1 2">
    <name type="scientific">Flavobacterium urumqiense</name>
    <dbReference type="NCBI Taxonomy" id="935224"/>
    <lineage>
        <taxon>Bacteria</taxon>
        <taxon>Pseudomonadati</taxon>
        <taxon>Bacteroidota</taxon>
        <taxon>Flavobacteriia</taxon>
        <taxon>Flavobacteriales</taxon>
        <taxon>Flavobacteriaceae</taxon>
        <taxon>Flavobacterium</taxon>
    </lineage>
</organism>